<dbReference type="CDD" id="cd05466">
    <property type="entry name" value="PBP2_LTTR_substrate"/>
    <property type="match status" value="1"/>
</dbReference>
<dbReference type="GO" id="GO:0003700">
    <property type="term" value="F:DNA-binding transcription factor activity"/>
    <property type="evidence" value="ECO:0007669"/>
    <property type="project" value="InterPro"/>
</dbReference>
<dbReference type="InterPro" id="IPR036390">
    <property type="entry name" value="WH_DNA-bd_sf"/>
</dbReference>
<dbReference type="FunFam" id="1.10.10.10:FF:000001">
    <property type="entry name" value="LysR family transcriptional regulator"/>
    <property type="match status" value="1"/>
</dbReference>
<dbReference type="RefSeq" id="WP_069156707.1">
    <property type="nucleotide sequence ID" value="NZ_DBFYTC010000083.1"/>
</dbReference>
<evidence type="ECO:0000313" key="6">
    <source>
        <dbReference type="EMBL" id="ODM11403.1"/>
    </source>
</evidence>
<organism evidence="6 7">
    <name type="scientific">Eisenbergiella tayi</name>
    <dbReference type="NCBI Taxonomy" id="1432052"/>
    <lineage>
        <taxon>Bacteria</taxon>
        <taxon>Bacillati</taxon>
        <taxon>Bacillota</taxon>
        <taxon>Clostridia</taxon>
        <taxon>Lachnospirales</taxon>
        <taxon>Lachnospiraceae</taxon>
        <taxon>Eisenbergiella</taxon>
    </lineage>
</organism>
<dbReference type="InterPro" id="IPR005119">
    <property type="entry name" value="LysR_subst-bd"/>
</dbReference>
<gene>
    <name evidence="6" type="primary">catM</name>
    <name evidence="6" type="ORF">BEH84_02012</name>
</gene>
<dbReference type="Gene3D" id="1.10.10.10">
    <property type="entry name" value="Winged helix-like DNA-binding domain superfamily/Winged helix DNA-binding domain"/>
    <property type="match status" value="1"/>
</dbReference>
<dbReference type="InterPro" id="IPR050950">
    <property type="entry name" value="HTH-type_LysR_regulators"/>
</dbReference>
<dbReference type="Proteomes" id="UP000095003">
    <property type="component" value="Unassembled WGS sequence"/>
</dbReference>
<comment type="similarity">
    <text evidence="1">Belongs to the LysR transcriptional regulatory family.</text>
</comment>
<dbReference type="InterPro" id="IPR000847">
    <property type="entry name" value="LysR_HTH_N"/>
</dbReference>
<dbReference type="SUPFAM" id="SSF46785">
    <property type="entry name" value="Winged helix' DNA-binding domain"/>
    <property type="match status" value="1"/>
</dbReference>
<reference evidence="6 7" key="1">
    <citation type="submission" date="2016-07" db="EMBL/GenBank/DDBJ databases">
        <title>Characterization of isolates of Eisenbergiella tayi derived from blood cultures, using whole genome sequencing.</title>
        <authorList>
            <person name="Burdz T."/>
            <person name="Wiebe D."/>
            <person name="Huynh C."/>
            <person name="Bernard K."/>
        </authorList>
    </citation>
    <scope>NUCLEOTIDE SEQUENCE [LARGE SCALE GENOMIC DNA]</scope>
    <source>
        <strain evidence="6 7">NML 120489</strain>
    </source>
</reference>
<dbReference type="PRINTS" id="PR00039">
    <property type="entry name" value="HTHLYSR"/>
</dbReference>
<name>A0A1E3ARQ5_9FIRM</name>
<dbReference type="GO" id="GO:0003677">
    <property type="term" value="F:DNA binding"/>
    <property type="evidence" value="ECO:0007669"/>
    <property type="project" value="UniProtKB-KW"/>
</dbReference>
<keyword evidence="2" id="KW-0805">Transcription regulation</keyword>
<dbReference type="InterPro" id="IPR036388">
    <property type="entry name" value="WH-like_DNA-bd_sf"/>
</dbReference>
<sequence length="314" mass="34816">MDLKQLTYFVTVIKEGTISGAARKLNLSQPPLSTQMKLLEEEFGCVLFERGSRKIQLTEAGQLLYERAVTMLELSEVTKKELLDYRNGLTGALRLGVVSSVGCSLLPEWVSAFHSEFPAIRFELYEANTYQLLEQLRSNLIELAIVRTPFHGEEFACTTLRHEPMLAVGTEACFSDVRGSAGSNLPDSADTSGILLRDTISLEALSRLPLIIYRRWEAPLREAFAREGLSPSCFCMNDDARTSIYWADAGLGVGIVPASSRPLLRNPQTRVYEISDSGLFTSISVVHNKNAYLSTIARRFLTHLVTVQPSPPPA</sequence>
<dbReference type="Pfam" id="PF00126">
    <property type="entry name" value="HTH_1"/>
    <property type="match status" value="1"/>
</dbReference>
<dbReference type="PATRIC" id="fig|1432052.3.peg.2213"/>
<evidence type="ECO:0000256" key="2">
    <source>
        <dbReference type="ARBA" id="ARBA00023015"/>
    </source>
</evidence>
<accession>A0A1E3ARQ5</accession>
<keyword evidence="4" id="KW-0804">Transcription</keyword>
<dbReference type="PANTHER" id="PTHR30419">
    <property type="entry name" value="HTH-TYPE TRANSCRIPTIONAL REGULATOR YBHD"/>
    <property type="match status" value="1"/>
</dbReference>
<dbReference type="AlphaFoldDB" id="A0A1E3ARQ5"/>
<dbReference type="Pfam" id="PF03466">
    <property type="entry name" value="LysR_substrate"/>
    <property type="match status" value="1"/>
</dbReference>
<evidence type="ECO:0000256" key="1">
    <source>
        <dbReference type="ARBA" id="ARBA00009437"/>
    </source>
</evidence>
<evidence type="ECO:0000256" key="3">
    <source>
        <dbReference type="ARBA" id="ARBA00023125"/>
    </source>
</evidence>
<evidence type="ECO:0000256" key="4">
    <source>
        <dbReference type="ARBA" id="ARBA00023163"/>
    </source>
</evidence>
<protein>
    <submittedName>
        <fullName evidence="6">HTH-type transcriptional regulator CatM</fullName>
    </submittedName>
</protein>
<dbReference type="GO" id="GO:0005829">
    <property type="term" value="C:cytosol"/>
    <property type="evidence" value="ECO:0007669"/>
    <property type="project" value="TreeGrafter"/>
</dbReference>
<evidence type="ECO:0000259" key="5">
    <source>
        <dbReference type="PROSITE" id="PS50931"/>
    </source>
</evidence>
<proteinExistence type="inferred from homology"/>
<dbReference type="Gene3D" id="3.40.190.10">
    <property type="entry name" value="Periplasmic binding protein-like II"/>
    <property type="match status" value="2"/>
</dbReference>
<evidence type="ECO:0000313" key="7">
    <source>
        <dbReference type="Proteomes" id="UP000095003"/>
    </source>
</evidence>
<comment type="caution">
    <text evidence="6">The sequence shown here is derived from an EMBL/GenBank/DDBJ whole genome shotgun (WGS) entry which is preliminary data.</text>
</comment>
<keyword evidence="3" id="KW-0238">DNA-binding</keyword>
<dbReference type="SUPFAM" id="SSF53850">
    <property type="entry name" value="Periplasmic binding protein-like II"/>
    <property type="match status" value="1"/>
</dbReference>
<dbReference type="EMBL" id="MCGI01000002">
    <property type="protein sequence ID" value="ODM11403.1"/>
    <property type="molecule type" value="Genomic_DNA"/>
</dbReference>
<feature type="domain" description="HTH lysR-type" evidence="5">
    <location>
        <begin position="1"/>
        <end position="58"/>
    </location>
</feature>
<dbReference type="PROSITE" id="PS50931">
    <property type="entry name" value="HTH_LYSR"/>
    <property type="match status" value="1"/>
</dbReference>
<dbReference type="PANTHER" id="PTHR30419:SF28">
    <property type="entry name" value="HTH-TYPE TRANSCRIPTIONAL REGULATOR BSDA"/>
    <property type="match status" value="1"/>
</dbReference>